<protein>
    <submittedName>
        <fullName evidence="1">Uncharacterized protein</fullName>
    </submittedName>
</protein>
<keyword evidence="2" id="KW-1185">Reference proteome</keyword>
<evidence type="ECO:0000313" key="2">
    <source>
        <dbReference type="Proteomes" id="UP000812844"/>
    </source>
</evidence>
<gene>
    <name evidence="1" type="ORF">KIH73_10395</name>
</gene>
<dbReference type="RefSeq" id="WP_219083240.1">
    <property type="nucleotide sequence ID" value="NZ_JAHBBD010000035.1"/>
</dbReference>
<dbReference type="EMBL" id="JAHBBD010000035">
    <property type="protein sequence ID" value="MBW3083753.1"/>
    <property type="molecule type" value="Genomic_DNA"/>
</dbReference>
<organism evidence="1 2">
    <name type="scientific">Bifidobacterium phasiani</name>
    <dbReference type="NCBI Taxonomy" id="2834431"/>
    <lineage>
        <taxon>Bacteria</taxon>
        <taxon>Bacillati</taxon>
        <taxon>Actinomycetota</taxon>
        <taxon>Actinomycetes</taxon>
        <taxon>Bifidobacteriales</taxon>
        <taxon>Bifidobacteriaceae</taxon>
        <taxon>Bifidobacterium</taxon>
    </lineage>
</organism>
<proteinExistence type="predicted"/>
<dbReference type="Proteomes" id="UP000812844">
    <property type="component" value="Unassembled WGS sequence"/>
</dbReference>
<name>A0ABS6WB59_9BIFI</name>
<accession>A0ABS6WB59</accession>
<evidence type="ECO:0000313" key="1">
    <source>
        <dbReference type="EMBL" id="MBW3083753.1"/>
    </source>
</evidence>
<reference evidence="1 2" key="1">
    <citation type="submission" date="2021-05" db="EMBL/GenBank/DDBJ databases">
        <title>Phylogenetic classification of ten novel species belonging to the genus Bifidobacterium comprising B. colchicus sp. nov., B. abeli sp. nov., B. bicoloris sp. nov., B. guerezis sp. nov., B. rosaliae sp. nov., B. santillanensis sp. nov., B. argentati sp. nov., B. amazzoni sp. nov., B. pluviali sp. nov., and B. pinnaculum sp. nov.</title>
        <authorList>
            <person name="Lugli G.A."/>
            <person name="Ruiz Garcia L."/>
            <person name="Margolles A."/>
            <person name="Ventura M."/>
        </authorList>
    </citation>
    <scope>NUCLEOTIDE SEQUENCE [LARGE SCALE GENOMIC DNA]</scope>
    <source>
        <strain evidence="1 2">6T3</strain>
    </source>
</reference>
<sequence length="85" mass="9760">MKKATGRLNMSMQARHDLEGRTINRLMDVQDNDRRGDGDSVQRIMTTFQMDADLKADLKQYCSGTGMKMGEAINQAVSEWLRHRQ</sequence>
<comment type="caution">
    <text evidence="1">The sequence shown here is derived from an EMBL/GenBank/DDBJ whole genome shotgun (WGS) entry which is preliminary data.</text>
</comment>